<keyword evidence="3 4" id="KW-0408">Iron</keyword>
<dbReference type="AlphaFoldDB" id="A0A1C1Z074"/>
<dbReference type="SUPFAM" id="SSF46626">
    <property type="entry name" value="Cytochrome c"/>
    <property type="match status" value="1"/>
</dbReference>
<dbReference type="RefSeq" id="WP_066173358.1">
    <property type="nucleotide sequence ID" value="NZ_LQZT01000001.1"/>
</dbReference>
<dbReference type="InterPro" id="IPR036909">
    <property type="entry name" value="Cyt_c-like_dom_sf"/>
</dbReference>
<keyword evidence="5" id="KW-0732">Signal</keyword>
<name>A0A1C1Z074_9HYPH</name>
<evidence type="ECO:0000313" key="7">
    <source>
        <dbReference type="EMBL" id="OCW59168.1"/>
    </source>
</evidence>
<dbReference type="Proteomes" id="UP000094795">
    <property type="component" value="Unassembled WGS sequence"/>
</dbReference>
<keyword evidence="2 4" id="KW-0479">Metal-binding</keyword>
<dbReference type="EMBL" id="LQZT01000001">
    <property type="protein sequence ID" value="OCW59168.1"/>
    <property type="molecule type" value="Genomic_DNA"/>
</dbReference>
<dbReference type="OrthoDB" id="7363829at2"/>
<dbReference type="Gene3D" id="1.10.760.10">
    <property type="entry name" value="Cytochrome c-like domain"/>
    <property type="match status" value="1"/>
</dbReference>
<dbReference type="PROSITE" id="PS51007">
    <property type="entry name" value="CYTC"/>
    <property type="match status" value="1"/>
</dbReference>
<evidence type="ECO:0000256" key="5">
    <source>
        <dbReference type="SAM" id="SignalP"/>
    </source>
</evidence>
<feature type="signal peptide" evidence="5">
    <location>
        <begin position="1"/>
        <end position="29"/>
    </location>
</feature>
<evidence type="ECO:0000259" key="6">
    <source>
        <dbReference type="PROSITE" id="PS51007"/>
    </source>
</evidence>
<evidence type="ECO:0000256" key="3">
    <source>
        <dbReference type="ARBA" id="ARBA00023004"/>
    </source>
</evidence>
<dbReference type="Pfam" id="PF00034">
    <property type="entry name" value="Cytochrom_C"/>
    <property type="match status" value="1"/>
</dbReference>
<keyword evidence="8" id="KW-1185">Reference proteome</keyword>
<organism evidence="7 8">
    <name type="scientific">Hoeflea olei</name>
    <dbReference type="NCBI Taxonomy" id="1480615"/>
    <lineage>
        <taxon>Bacteria</taxon>
        <taxon>Pseudomonadati</taxon>
        <taxon>Pseudomonadota</taxon>
        <taxon>Alphaproteobacteria</taxon>
        <taxon>Hyphomicrobiales</taxon>
        <taxon>Rhizobiaceae</taxon>
        <taxon>Hoeflea</taxon>
    </lineage>
</organism>
<evidence type="ECO:0000256" key="2">
    <source>
        <dbReference type="ARBA" id="ARBA00022723"/>
    </source>
</evidence>
<keyword evidence="1 4" id="KW-0349">Heme</keyword>
<feature type="domain" description="Cytochrome c" evidence="6">
    <location>
        <begin position="35"/>
        <end position="117"/>
    </location>
</feature>
<sequence length="118" mass="12546">MGGRTLQGALAVWLAPALAAVLAAAPAQAQPREDPSIEQGRELVEINCGKCHAVEAADASPHEGAPPFRTLSERFPMDALEEAFADGHIYADHPDMPEFIATPEQVDAIIAYIASLQE</sequence>
<feature type="chain" id="PRO_5008656669" evidence="5">
    <location>
        <begin position="30"/>
        <end position="118"/>
    </location>
</feature>
<dbReference type="InterPro" id="IPR009056">
    <property type="entry name" value="Cyt_c-like_dom"/>
</dbReference>
<evidence type="ECO:0000256" key="1">
    <source>
        <dbReference type="ARBA" id="ARBA00022617"/>
    </source>
</evidence>
<proteinExistence type="predicted"/>
<dbReference type="GO" id="GO:0009055">
    <property type="term" value="F:electron transfer activity"/>
    <property type="evidence" value="ECO:0007669"/>
    <property type="project" value="InterPro"/>
</dbReference>
<reference evidence="7 8" key="1">
    <citation type="submission" date="2015-12" db="EMBL/GenBank/DDBJ databases">
        <authorList>
            <person name="Shamseldin A."/>
            <person name="Moawad H."/>
            <person name="Abd El-Rahim W.M."/>
            <person name="Sadowsky M.J."/>
        </authorList>
    </citation>
    <scope>NUCLEOTIDE SEQUENCE [LARGE SCALE GENOMIC DNA]</scope>
    <source>
        <strain evidence="7 8">JC234</strain>
    </source>
</reference>
<dbReference type="GO" id="GO:0020037">
    <property type="term" value="F:heme binding"/>
    <property type="evidence" value="ECO:0007669"/>
    <property type="project" value="InterPro"/>
</dbReference>
<dbReference type="GO" id="GO:0046872">
    <property type="term" value="F:metal ion binding"/>
    <property type="evidence" value="ECO:0007669"/>
    <property type="project" value="UniProtKB-KW"/>
</dbReference>
<comment type="caution">
    <text evidence="7">The sequence shown here is derived from an EMBL/GenBank/DDBJ whole genome shotgun (WGS) entry which is preliminary data.</text>
</comment>
<dbReference type="STRING" id="1480615.AWJ14_08870"/>
<evidence type="ECO:0000313" key="8">
    <source>
        <dbReference type="Proteomes" id="UP000094795"/>
    </source>
</evidence>
<gene>
    <name evidence="7" type="ORF">AWJ14_08870</name>
</gene>
<protein>
    <submittedName>
        <fullName evidence="7">Cytochrome C</fullName>
    </submittedName>
</protein>
<evidence type="ECO:0000256" key="4">
    <source>
        <dbReference type="PROSITE-ProRule" id="PRU00433"/>
    </source>
</evidence>
<accession>A0A1C1Z074</accession>